<feature type="domain" description="SNIPE associated" evidence="2">
    <location>
        <begin position="196"/>
        <end position="301"/>
    </location>
</feature>
<gene>
    <name evidence="4" type="ORF">GFH30_10255</name>
    <name evidence="3" type="ORF">GHJ48_02890</name>
</gene>
<feature type="coiled-coil region" evidence="1">
    <location>
        <begin position="31"/>
        <end position="65"/>
    </location>
</feature>
<evidence type="ECO:0000313" key="4">
    <source>
        <dbReference type="EMBL" id="QGA11734.1"/>
    </source>
</evidence>
<dbReference type="Proteomes" id="UP000327478">
    <property type="component" value="Chromosome"/>
</dbReference>
<keyword evidence="5" id="KW-1185">Reference proteome</keyword>
<dbReference type="EMBL" id="WITK01000003">
    <property type="protein sequence ID" value="MQW91361.1"/>
    <property type="molecule type" value="Genomic_DNA"/>
</dbReference>
<dbReference type="EMBL" id="CP045650">
    <property type="protein sequence ID" value="QGA11734.1"/>
    <property type="molecule type" value="Genomic_DNA"/>
</dbReference>
<sequence>MLSMGLFVLVIVLMIALVWVLARTNSWRTNHKVLQENLDHARIKLAEYEAKTDDLNYELTQLRVQSSGLKTELNKFKKYQDICDIEQYVMSRQLQADNFVEVTKLNASIMIEDIKAYIERVKDYVNQYQKQALFDVDEQARVKLQSYYKQAEEQHRLQEVVAALEHKVHGYPTVLNVSGNTLVHQLIENYSEHDAAHRLAQIRAQIQTAQDHNQVASCNYVDDSRRHSTIELLSMAFNTKADLYLAQLNGHNLAEMLQALQDDFVLINYKGIDLSQAMIQQSYLDLRLEELKFTAILKQLQQQQTGSKQRQHA</sequence>
<evidence type="ECO:0000313" key="5">
    <source>
        <dbReference type="Proteomes" id="UP000327478"/>
    </source>
</evidence>
<keyword evidence="1" id="KW-0175">Coiled coil</keyword>
<evidence type="ECO:0000259" key="2">
    <source>
        <dbReference type="Pfam" id="PF13250"/>
    </source>
</evidence>
<accession>A0A5Q0P4U9</accession>
<reference evidence="5 6" key="1">
    <citation type="submission" date="2019-10" db="EMBL/GenBank/DDBJ databases">
        <authorList>
            <person name="Dong K."/>
        </authorList>
    </citation>
    <scope>NUCLEOTIDE SEQUENCE [LARGE SCALE GENOMIC DNA]</scope>
    <source>
        <strain evidence="4">Dk386</strain>
        <strain evidence="5">dk386</strain>
        <strain evidence="3">Dk771</strain>
        <strain evidence="6">dk771</strain>
    </source>
</reference>
<evidence type="ECO:0000313" key="3">
    <source>
        <dbReference type="EMBL" id="MQW91361.1"/>
    </source>
</evidence>
<evidence type="ECO:0000256" key="1">
    <source>
        <dbReference type="SAM" id="Coils"/>
    </source>
</evidence>
<evidence type="ECO:0000313" key="6">
    <source>
        <dbReference type="Proteomes" id="UP000480556"/>
    </source>
</evidence>
<dbReference type="Pfam" id="PF13250">
    <property type="entry name" value="SNIPE"/>
    <property type="match status" value="1"/>
</dbReference>
<dbReference type="InterPro" id="IPR025280">
    <property type="entry name" value="SNIPE"/>
</dbReference>
<protein>
    <recommendedName>
        <fullName evidence="2">SNIPE associated domain-containing protein</fullName>
    </recommendedName>
</protein>
<proteinExistence type="predicted"/>
<dbReference type="AlphaFoldDB" id="A0A5Q0P4U9"/>
<dbReference type="RefSeq" id="WP_153372341.1">
    <property type="nucleotide sequence ID" value="NZ_CP045650.1"/>
</dbReference>
<name>A0A5Q0P4U9_9GAMM</name>
<organism evidence="3 6">
    <name type="scientific">Acinetobacter wanghuae</name>
    <dbReference type="NCBI Taxonomy" id="2662362"/>
    <lineage>
        <taxon>Bacteria</taxon>
        <taxon>Pseudomonadati</taxon>
        <taxon>Pseudomonadota</taxon>
        <taxon>Gammaproteobacteria</taxon>
        <taxon>Moraxellales</taxon>
        <taxon>Moraxellaceae</taxon>
        <taxon>Acinetobacter</taxon>
    </lineage>
</organism>
<dbReference type="Proteomes" id="UP000480556">
    <property type="component" value="Unassembled WGS sequence"/>
</dbReference>